<comment type="caution">
    <text evidence="2">The sequence shown here is derived from an EMBL/GenBank/DDBJ whole genome shotgun (WGS) entry which is preliminary data.</text>
</comment>
<accession>A0A2J8A5V3</accession>
<name>A0A2J8A5V3_9CHLO</name>
<proteinExistence type="predicted"/>
<evidence type="ECO:0008006" key="4">
    <source>
        <dbReference type="Google" id="ProtNLM"/>
    </source>
</evidence>
<dbReference type="Proteomes" id="UP000236333">
    <property type="component" value="Unassembled WGS sequence"/>
</dbReference>
<dbReference type="Gene3D" id="3.80.10.10">
    <property type="entry name" value="Ribonuclease Inhibitor"/>
    <property type="match status" value="1"/>
</dbReference>
<dbReference type="InterPro" id="IPR032675">
    <property type="entry name" value="LRR_dom_sf"/>
</dbReference>
<comment type="subcellular location">
    <subcellularLocation>
        <location evidence="1">Cytoplasm</location>
        <location evidence="1">Cytoskeleton</location>
        <location evidence="1">Cilium axoneme</location>
    </subcellularLocation>
</comment>
<protein>
    <recommendedName>
        <fullName evidence="4">F-box domain-containing protein</fullName>
    </recommendedName>
</protein>
<dbReference type="SUPFAM" id="SSF52058">
    <property type="entry name" value="L domain-like"/>
    <property type="match status" value="1"/>
</dbReference>
<dbReference type="EMBL" id="PGGS01000155">
    <property type="protein sequence ID" value="PNH07906.1"/>
    <property type="molecule type" value="Genomic_DNA"/>
</dbReference>
<keyword evidence="3" id="KW-1185">Reference proteome</keyword>
<organism evidence="2 3">
    <name type="scientific">Tetrabaena socialis</name>
    <dbReference type="NCBI Taxonomy" id="47790"/>
    <lineage>
        <taxon>Eukaryota</taxon>
        <taxon>Viridiplantae</taxon>
        <taxon>Chlorophyta</taxon>
        <taxon>core chlorophytes</taxon>
        <taxon>Chlorophyceae</taxon>
        <taxon>CS clade</taxon>
        <taxon>Chlamydomonadales</taxon>
        <taxon>Tetrabaenaceae</taxon>
        <taxon>Tetrabaena</taxon>
    </lineage>
</organism>
<evidence type="ECO:0000313" key="3">
    <source>
        <dbReference type="Proteomes" id="UP000236333"/>
    </source>
</evidence>
<reference evidence="2 3" key="1">
    <citation type="journal article" date="2017" name="Mol. Biol. Evol.">
        <title>The 4-celled Tetrabaena socialis nuclear genome reveals the essential components for genetic control of cell number at the origin of multicellularity in the volvocine lineage.</title>
        <authorList>
            <person name="Featherston J."/>
            <person name="Arakaki Y."/>
            <person name="Hanschen E.R."/>
            <person name="Ferris P.J."/>
            <person name="Michod R.E."/>
            <person name="Olson B.J.S.C."/>
            <person name="Nozaki H."/>
            <person name="Durand P.M."/>
        </authorList>
    </citation>
    <scope>NUCLEOTIDE SEQUENCE [LARGE SCALE GENOMIC DNA]</scope>
    <source>
        <strain evidence="2 3">NIES-571</strain>
    </source>
</reference>
<dbReference type="GO" id="GO:0005930">
    <property type="term" value="C:axoneme"/>
    <property type="evidence" value="ECO:0007669"/>
    <property type="project" value="UniProtKB-SubCell"/>
</dbReference>
<evidence type="ECO:0000256" key="1">
    <source>
        <dbReference type="ARBA" id="ARBA00004430"/>
    </source>
</evidence>
<dbReference type="AlphaFoldDB" id="A0A2J8A5V3"/>
<gene>
    <name evidence="2" type="ORF">TSOC_005600</name>
</gene>
<sequence>MTVLASSDLLPHIVQHLTGDDRYRVREWCRGARSNFDARLVSRLRLSNYNRSGKQAVVTTEQAFKSACGIIGRGFSPEELTIDFRSGYMVELRQETESLLRLMAAQATDARPNPTTSLTLTARLLSPAVAQAAAAAFPCLIRLRLEEANAPGDTTAEALLMLLSCDAEGGGVADDGSSRTGPLAPALHFLELVDIQTLPPTYVTVLPRCGQLRELALPISCHGSFRVYRRAALERLAGLTQLQSLQLSTCNAADLPVLFRLTGLTSLGFGLNSTLDLIKAGPCVPMLARLRDLRLVDTAIALSCSAWSELVALTSLEAQTLAPPLRELWGPGRPCDPSGWRLPPHLCRLVLHGCSHDVAALARVQLPASLTCIEFTSHPSPSHPSSGLTLDLRQQELHVSARGQLLPAGEAVLRKALGLLVGPLVRPHLAFLRVQYSQELEYGPRELAGCHRRWLVALRGAAGLEALHLGSVKLGREDLAEVVQHHGNVQELDLHGPVPERALSLLARMPRLRKLSFCTDAFQEGSGGPVRTHEFWDDGGPDPPDAARIAALSAILLELCTAAGPRLATVRVQAMHPSDACEALLEDMLDLPSEVRSRLVVDTGYAHRG</sequence>
<evidence type="ECO:0000313" key="2">
    <source>
        <dbReference type="EMBL" id="PNH07906.1"/>
    </source>
</evidence>